<protein>
    <submittedName>
        <fullName evidence="2">Uncharacterized protein</fullName>
    </submittedName>
</protein>
<evidence type="ECO:0000313" key="3">
    <source>
        <dbReference type="Proteomes" id="UP000027730"/>
    </source>
</evidence>
<dbReference type="HOGENOM" id="CLU_694411_0_0_1"/>
<feature type="compositionally biased region" description="Basic and acidic residues" evidence="1">
    <location>
        <begin position="60"/>
        <end position="71"/>
    </location>
</feature>
<feature type="compositionally biased region" description="Basic and acidic residues" evidence="1">
    <location>
        <begin position="367"/>
        <end position="380"/>
    </location>
</feature>
<dbReference type="EMBL" id="KL584718">
    <property type="protein sequence ID" value="KEQ70255.1"/>
    <property type="molecule type" value="Genomic_DNA"/>
</dbReference>
<feature type="compositionally biased region" description="Low complexity" evidence="1">
    <location>
        <begin position="117"/>
        <end position="130"/>
    </location>
</feature>
<feature type="region of interest" description="Disordered" evidence="1">
    <location>
        <begin position="359"/>
        <end position="380"/>
    </location>
</feature>
<organism evidence="2 3">
    <name type="scientific">Aureobasidium namibiae CBS 147.97</name>
    <dbReference type="NCBI Taxonomy" id="1043004"/>
    <lineage>
        <taxon>Eukaryota</taxon>
        <taxon>Fungi</taxon>
        <taxon>Dikarya</taxon>
        <taxon>Ascomycota</taxon>
        <taxon>Pezizomycotina</taxon>
        <taxon>Dothideomycetes</taxon>
        <taxon>Dothideomycetidae</taxon>
        <taxon>Dothideales</taxon>
        <taxon>Saccotheciaceae</taxon>
        <taxon>Aureobasidium</taxon>
    </lineage>
</organism>
<feature type="compositionally biased region" description="Acidic residues" evidence="1">
    <location>
        <begin position="277"/>
        <end position="291"/>
    </location>
</feature>
<feature type="compositionally biased region" description="Polar residues" evidence="1">
    <location>
        <begin position="220"/>
        <end position="230"/>
    </location>
</feature>
<evidence type="ECO:0000313" key="2">
    <source>
        <dbReference type="EMBL" id="KEQ70255.1"/>
    </source>
</evidence>
<feature type="region of interest" description="Disordered" evidence="1">
    <location>
        <begin position="271"/>
        <end position="313"/>
    </location>
</feature>
<feature type="compositionally biased region" description="Low complexity" evidence="1">
    <location>
        <begin position="189"/>
        <end position="216"/>
    </location>
</feature>
<feature type="region of interest" description="Disordered" evidence="1">
    <location>
        <begin position="1"/>
        <end position="231"/>
    </location>
</feature>
<dbReference type="OrthoDB" id="3946700at2759"/>
<dbReference type="Proteomes" id="UP000027730">
    <property type="component" value="Unassembled WGS sequence"/>
</dbReference>
<accession>A0A074WAW5</accession>
<name>A0A074WAW5_9PEZI</name>
<keyword evidence="3" id="KW-1185">Reference proteome</keyword>
<sequence length="380" mass="41915">MGLPVWRNPEETRSSDNSPAAVSRVKNDSTAASRSPIRRLRASRPPNFYRVGQPPAVPEAPRRVPSSDRSFDLAQYLGDDDVSQEQRPDPNRRRSRTDTFLPPPLERDRPQSRNGASSSLPSPPLDMSDPTASSRIVLLRPSQSSPHPLSFTHRPVSSDDGLGDRNRSPSPVAWNVIGSTITPDDSLPSADSSFASNGASASFAHTDGPADGPADALAEDSSSSTINESQSYDRRTVEALLYDFAMQTAEGRAQIQLLGRMSPGDARWVRHHSNTSQEDDDNEDDDGDNDRDEAPPQRPSQYDSDIRERSRQAAASTMHYFGNTHNERPTRRHVGRVVGHVFPNSTTRSSLLTNWAARRSEASLARSAREAEDRSRDERL</sequence>
<reference evidence="2 3" key="1">
    <citation type="journal article" date="2014" name="BMC Genomics">
        <title>Genome sequencing of four Aureobasidium pullulans varieties: biotechnological potential, stress tolerance, and description of new species.</title>
        <authorList>
            <person name="Gostin Ar C."/>
            <person name="Ohm R.A."/>
            <person name="Kogej T."/>
            <person name="Sonjak S."/>
            <person name="Turk M."/>
            <person name="Zajc J."/>
            <person name="Zalar P."/>
            <person name="Grube M."/>
            <person name="Sun H."/>
            <person name="Han J."/>
            <person name="Sharma A."/>
            <person name="Chiniquy J."/>
            <person name="Ngan C.Y."/>
            <person name="Lipzen A."/>
            <person name="Barry K."/>
            <person name="Grigoriev I.V."/>
            <person name="Gunde-Cimerman N."/>
        </authorList>
    </citation>
    <scope>NUCLEOTIDE SEQUENCE [LARGE SCALE GENOMIC DNA]</scope>
    <source>
        <strain evidence="2 3">CBS 147.97</strain>
    </source>
</reference>
<dbReference type="RefSeq" id="XP_013424471.1">
    <property type="nucleotide sequence ID" value="XM_013569017.1"/>
</dbReference>
<evidence type="ECO:0000256" key="1">
    <source>
        <dbReference type="SAM" id="MobiDB-lite"/>
    </source>
</evidence>
<proteinExistence type="predicted"/>
<dbReference type="AlphaFoldDB" id="A0A074WAW5"/>
<dbReference type="GeneID" id="25417426"/>
<gene>
    <name evidence="2" type="ORF">M436DRAFT_84847</name>
</gene>